<gene>
    <name evidence="3" type="ORF">NE536_16770</name>
</gene>
<dbReference type="RefSeq" id="WP_261273400.1">
    <property type="nucleotide sequence ID" value="NZ_JAMTCC010000031.1"/>
</dbReference>
<dbReference type="CDD" id="cd03051">
    <property type="entry name" value="GST_N_GTT2_like"/>
    <property type="match status" value="1"/>
</dbReference>
<dbReference type="InterPro" id="IPR010987">
    <property type="entry name" value="Glutathione-S-Trfase_C-like"/>
</dbReference>
<dbReference type="PROSITE" id="PS50404">
    <property type="entry name" value="GST_NTER"/>
    <property type="match status" value="1"/>
</dbReference>
<name>A0A9X2WX12_9GAMM</name>
<dbReference type="SUPFAM" id="SSF47616">
    <property type="entry name" value="GST C-terminal domain-like"/>
    <property type="match status" value="1"/>
</dbReference>
<dbReference type="SUPFAM" id="SSF52833">
    <property type="entry name" value="Thioredoxin-like"/>
    <property type="match status" value="1"/>
</dbReference>
<dbReference type="InterPro" id="IPR004045">
    <property type="entry name" value="Glutathione_S-Trfase_N"/>
</dbReference>
<evidence type="ECO:0000313" key="4">
    <source>
        <dbReference type="Proteomes" id="UP001155604"/>
    </source>
</evidence>
<dbReference type="PROSITE" id="PS50405">
    <property type="entry name" value="GST_CTER"/>
    <property type="match status" value="1"/>
</dbReference>
<dbReference type="Gene3D" id="1.20.1050.10">
    <property type="match status" value="1"/>
</dbReference>
<accession>A0A9X2WX12</accession>
<evidence type="ECO:0000259" key="1">
    <source>
        <dbReference type="PROSITE" id="PS50404"/>
    </source>
</evidence>
<dbReference type="InterPro" id="IPR036249">
    <property type="entry name" value="Thioredoxin-like_sf"/>
</dbReference>
<dbReference type="Pfam" id="PF13409">
    <property type="entry name" value="GST_N_2"/>
    <property type="match status" value="1"/>
</dbReference>
<dbReference type="InterPro" id="IPR004046">
    <property type="entry name" value="GST_C"/>
</dbReference>
<proteinExistence type="predicted"/>
<dbReference type="InterPro" id="IPR036282">
    <property type="entry name" value="Glutathione-S-Trfase_C_sf"/>
</dbReference>
<evidence type="ECO:0000313" key="3">
    <source>
        <dbReference type="EMBL" id="MCT7947016.1"/>
    </source>
</evidence>
<dbReference type="EMBL" id="JAMTCC010000031">
    <property type="protein sequence ID" value="MCT7947016.1"/>
    <property type="molecule type" value="Genomic_DNA"/>
</dbReference>
<dbReference type="Gene3D" id="3.40.30.10">
    <property type="entry name" value="Glutaredoxin"/>
    <property type="match status" value="1"/>
</dbReference>
<dbReference type="Pfam" id="PF00043">
    <property type="entry name" value="GST_C"/>
    <property type="match status" value="1"/>
</dbReference>
<dbReference type="InterPro" id="IPR034346">
    <property type="entry name" value="Gtt2-like_C"/>
</dbReference>
<comment type="caution">
    <text evidence="3">The sequence shown here is derived from an EMBL/GenBank/DDBJ whole genome shotgun (WGS) entry which is preliminary data.</text>
</comment>
<dbReference type="InterPro" id="IPR040079">
    <property type="entry name" value="Glutathione_S-Trfase"/>
</dbReference>
<evidence type="ECO:0000259" key="2">
    <source>
        <dbReference type="PROSITE" id="PS50405"/>
    </source>
</evidence>
<dbReference type="Proteomes" id="UP001155604">
    <property type="component" value="Unassembled WGS sequence"/>
</dbReference>
<dbReference type="PANTHER" id="PTHR44051">
    <property type="entry name" value="GLUTATHIONE S-TRANSFERASE-RELATED"/>
    <property type="match status" value="1"/>
</dbReference>
<dbReference type="InterPro" id="IPR034345">
    <property type="entry name" value="Gtt2-like_N"/>
</dbReference>
<feature type="domain" description="GST C-terminal" evidence="2">
    <location>
        <begin position="87"/>
        <end position="213"/>
    </location>
</feature>
<feature type="domain" description="GST N-terminal" evidence="1">
    <location>
        <begin position="1"/>
        <end position="81"/>
    </location>
</feature>
<dbReference type="PANTHER" id="PTHR44051:SF2">
    <property type="entry name" value="HYPOTHETICAL GLUTATHIONE S-TRANSFERASE LIKE PROTEIN"/>
    <property type="match status" value="1"/>
</dbReference>
<dbReference type="AlphaFoldDB" id="A0A9X2WX12"/>
<dbReference type="CDD" id="cd03182">
    <property type="entry name" value="GST_C_GTT2_like"/>
    <property type="match status" value="1"/>
</dbReference>
<dbReference type="SFLD" id="SFLDG00358">
    <property type="entry name" value="Main_(cytGST)"/>
    <property type="match status" value="1"/>
</dbReference>
<organism evidence="3 4">
    <name type="scientific">Shewanella septentrionalis</name>
    <dbReference type="NCBI Taxonomy" id="2952223"/>
    <lineage>
        <taxon>Bacteria</taxon>
        <taxon>Pseudomonadati</taxon>
        <taxon>Pseudomonadota</taxon>
        <taxon>Gammaproteobacteria</taxon>
        <taxon>Alteromonadales</taxon>
        <taxon>Shewanellaceae</taxon>
        <taxon>Shewanella</taxon>
    </lineage>
</organism>
<sequence length="213" mass="23727">MKLYELAPTPSARRVGIFLAEKGIAVPRVNVDIRGGENLSTEFKAKSANGRIPLLELDDGSYLCESVAICRYLEEIHPSERSLFGNTPLERAKVEMWQRIIELQGLMVGFQAFRNLSGVYKDRENCVESWGAESRQRVIDFLPSLDQQLSKSAFVAGDAFSIADISAYVFISFIKNLDIEVTDNLPHIKAWFNTMAQRPAIVSLTPKNSGANA</sequence>
<protein>
    <submittedName>
        <fullName evidence="3">Glutathione S-transferase</fullName>
    </submittedName>
</protein>
<reference evidence="3" key="1">
    <citation type="journal article" date="2023" name="Int. J. Syst. Evol. Microbiol.">
        <title>&lt;i&gt;Shewanella septentrionalis&lt;/i&gt; sp. nov. and &lt;i&gt;Shewanella holmiensis&lt;/i&gt; sp. nov., isolated from Baltic Sea water and sediments.</title>
        <authorList>
            <person name="Martin-Rodriguez A.J."/>
            <person name="Thorell K."/>
            <person name="Joffre E."/>
            <person name="Jensie-Markopoulos S."/>
            <person name="Moore E.R.B."/>
            <person name="Sjoling A."/>
        </authorList>
    </citation>
    <scope>NUCLEOTIDE SEQUENCE</scope>
    <source>
        <strain evidence="3">SP1W3</strain>
    </source>
</reference>
<dbReference type="SFLD" id="SFLDS00019">
    <property type="entry name" value="Glutathione_Transferase_(cytos"/>
    <property type="match status" value="1"/>
</dbReference>
<keyword evidence="4" id="KW-1185">Reference proteome</keyword>